<accession>A0A368NCF7</accession>
<evidence type="ECO:0000313" key="1">
    <source>
        <dbReference type="EMBL" id="RCU47906.1"/>
    </source>
</evidence>
<reference evidence="1 2" key="1">
    <citation type="submission" date="2018-07" db="EMBL/GenBank/DDBJ databases">
        <title>Genome sequences of Haloplanus salinus JCM 18368T.</title>
        <authorList>
            <person name="Kim Y.B."/>
            <person name="Roh S.W."/>
        </authorList>
    </citation>
    <scope>NUCLEOTIDE SEQUENCE [LARGE SCALE GENOMIC DNA]</scope>
    <source>
        <strain evidence="1 2">JCM 18368</strain>
    </source>
</reference>
<dbReference type="EMBL" id="QPHM01000001">
    <property type="protein sequence ID" value="RCU47906.1"/>
    <property type="molecule type" value="Genomic_DNA"/>
</dbReference>
<evidence type="ECO:0000313" key="2">
    <source>
        <dbReference type="Proteomes" id="UP000252189"/>
    </source>
</evidence>
<sequence length="93" mass="10354">MSFKPRILADELTIDRQRLVGEMEAEFETIIDAAESARYALGDTHKDAKVRQAILHLSAITRLACLGAKSARALDDNLEDTIENLEKADQKGR</sequence>
<dbReference type="RefSeq" id="WP_114449465.1">
    <property type="nucleotide sequence ID" value="NZ_QPHM01000001.1"/>
</dbReference>
<dbReference type="AlphaFoldDB" id="A0A368NCF7"/>
<comment type="caution">
    <text evidence="1">The sequence shown here is derived from an EMBL/GenBank/DDBJ whole genome shotgun (WGS) entry which is preliminary data.</text>
</comment>
<proteinExistence type="predicted"/>
<keyword evidence="2" id="KW-1185">Reference proteome</keyword>
<protein>
    <submittedName>
        <fullName evidence="1">Uncharacterized protein</fullName>
    </submittedName>
</protein>
<dbReference type="Proteomes" id="UP000252189">
    <property type="component" value="Unassembled WGS sequence"/>
</dbReference>
<name>A0A368NCF7_9EURY</name>
<gene>
    <name evidence="1" type="ORF">DU504_11750</name>
</gene>
<organism evidence="1 2">
    <name type="scientific">Haloplanus salinus</name>
    <dbReference type="NCBI Taxonomy" id="1126245"/>
    <lineage>
        <taxon>Archaea</taxon>
        <taxon>Methanobacteriati</taxon>
        <taxon>Methanobacteriota</taxon>
        <taxon>Stenosarchaea group</taxon>
        <taxon>Halobacteria</taxon>
        <taxon>Halobacteriales</taxon>
        <taxon>Haloferacaceae</taxon>
        <taxon>Haloplanus</taxon>
    </lineage>
</organism>